<dbReference type="Proteomes" id="UP000836387">
    <property type="component" value="Unassembled WGS sequence"/>
</dbReference>
<gene>
    <name evidence="1" type="ORF">CRV2_00011314</name>
</gene>
<accession>A0ACA9TW57</accession>
<reference evidence="1" key="2">
    <citation type="submission" date="2021-10" db="EMBL/GenBank/DDBJ databases">
        <authorList>
            <person name="Piombo E."/>
        </authorList>
    </citation>
    <scope>NUCLEOTIDE SEQUENCE</scope>
</reference>
<evidence type="ECO:0000313" key="1">
    <source>
        <dbReference type="EMBL" id="CAG9945221.1"/>
    </source>
</evidence>
<reference evidence="1" key="1">
    <citation type="submission" date="2020-04" db="EMBL/GenBank/DDBJ databases">
        <authorList>
            <person name="Broberg M."/>
        </authorList>
    </citation>
    <scope>NUCLEOTIDE SEQUENCE</scope>
</reference>
<comment type="caution">
    <text evidence="1">The sequence shown here is derived from an EMBL/GenBank/DDBJ whole genome shotgun (WGS) entry which is preliminary data.</text>
</comment>
<sequence>MPLDPSHPDYWTQALQFTETIHRDVYPTVDPTQPSLQRIAQGKVVVVTGAGSGFGEGACKQWAKAGTAAVVLAARSQTNIDRVAQLLNASTETLAISTDVASESQVNNLFEEATNKFGRVDVVIHAAGVLGPIAHIGDASTDEWWKAFEINVKGAFLVAKAFARVSEGREATFIYTGSAASYFASPGQSSYTAAKAAGNMIMDQLHTEYKNLRVFNVHPGMAKSSVLRSELEIYANDTPDLFGGLTLYLAGNQANFLRGRFIAANWDVGDLEKHQEEIKAQDLLKGQAFRGKAAENEYRSAASHVGSTSSDVIAAFRVAPAFAIGEKHSVVRTPPPHNGEERPFGPWIIGQLKTAALRQGQPLSIMVSKAPKLLRRGYPYSDRADPSASQSSASFARLLGLNEDLVEAPPPSLPQILAEANRERHLSSWWSFLDVHHRKRVYRQQLSATLPSRSQCDLLANYYLEHVNWIFQTIHVPSFRRDYAIFWDTGIDQADLIWLSLLFTVISVSALYVPLESIEVVGCPKDSIRHLAHIWHLSSRRALRAGDFEARPCLTQLQTFSVTQLYWYATNDIETLNSHLGQAVRNAQAIGLDKDRTPSTCLQDEMRHRLWWDLVDADMFQTICLDREPLVRLKDPGVPLPLNCDDHDMTVTSIHPKPLDVPTVMSMNIYRAQVFRILNRHWCATHGDCLQSIEGIRRLDSEIVELVTQLPWYFQLDEDGNPPRLSEALREILTWQHHILRTCVSTQRIRMYRPFLASRVENAWENVVKAAEDALAVYRTLRLDGTTTSRQKFSTQAYQVFSVAVTVAALLLVEGSLPIPDAYNLIKDMAMDLRLLENQGCLVPVATHGHQVLLKMLTFFDRRWADPVSPEDAKRLVPDISTILGGESTTRAYMDRLSSQAQQRTPTRTISAVGQQIAAGDVEEIRAVNNESGNQAEETGITPESLMDTSCGGMIDPEFFMENIRPLGLLDWDMTGLLVDIQGK</sequence>
<evidence type="ECO:0000313" key="2">
    <source>
        <dbReference type="Proteomes" id="UP000836387"/>
    </source>
</evidence>
<organism evidence="1 2">
    <name type="scientific">Clonostachys rosea f. rosea IK726</name>
    <dbReference type="NCBI Taxonomy" id="1349383"/>
    <lineage>
        <taxon>Eukaryota</taxon>
        <taxon>Fungi</taxon>
        <taxon>Dikarya</taxon>
        <taxon>Ascomycota</taxon>
        <taxon>Pezizomycotina</taxon>
        <taxon>Sordariomycetes</taxon>
        <taxon>Hypocreomycetidae</taxon>
        <taxon>Hypocreales</taxon>
        <taxon>Bionectriaceae</taxon>
        <taxon>Clonostachys</taxon>
    </lineage>
</organism>
<proteinExistence type="predicted"/>
<name>A0ACA9TW57_BIOOC</name>
<keyword evidence="2" id="KW-1185">Reference proteome</keyword>
<dbReference type="EMBL" id="CADEHS020000008">
    <property type="protein sequence ID" value="CAG9945221.1"/>
    <property type="molecule type" value="Genomic_DNA"/>
</dbReference>
<protein>
    <submittedName>
        <fullName evidence="1">Uncharacterized protein</fullName>
    </submittedName>
</protein>